<dbReference type="PANTHER" id="PTHR23513">
    <property type="entry name" value="INTEGRAL MEMBRANE EFFLUX PROTEIN-RELATED"/>
    <property type="match status" value="1"/>
</dbReference>
<feature type="transmembrane region" description="Helical" evidence="6">
    <location>
        <begin position="72"/>
        <end position="90"/>
    </location>
</feature>
<evidence type="ECO:0000256" key="2">
    <source>
        <dbReference type="ARBA" id="ARBA00022475"/>
    </source>
</evidence>
<gene>
    <name evidence="7" type="ORF">J0695_20505</name>
</gene>
<proteinExistence type="predicted"/>
<organism evidence="7 8">
    <name type="scientific">Streptomyces beijiangensis</name>
    <dbReference type="NCBI Taxonomy" id="163361"/>
    <lineage>
        <taxon>Bacteria</taxon>
        <taxon>Bacillati</taxon>
        <taxon>Actinomycetota</taxon>
        <taxon>Actinomycetes</taxon>
        <taxon>Kitasatosporales</taxon>
        <taxon>Streptomycetaceae</taxon>
        <taxon>Streptomyces</taxon>
    </lineage>
</organism>
<dbReference type="RefSeq" id="WP_206963572.1">
    <property type="nucleotide sequence ID" value="NZ_JAFLRJ010000187.1"/>
</dbReference>
<feature type="transmembrane region" description="Helical" evidence="6">
    <location>
        <begin position="240"/>
        <end position="262"/>
    </location>
</feature>
<sequence>MKKRYSVRRYAAGAAVARTGDEMSGPALLLAGFAATGSASTASSLLAGLAVSAAVGGPVFGMLLDRTGQPGRLLAGALGVYAGALVVILLSLGRVPVAVTVLVAVGAGLLGPALSGGWTAQLPRAVPAGEFARANALDAMTFNVAALAGPAAAGVVAGLAGASAGVAVAAALICCALPAAWGLPRARTRTSESVSPVAGFRAVLRSRPLARATAVSVVSCVAEGMLVACCPLLGAEVLGGAGRGALLLAVVAGAALAANALLARSRGVAAAPEAVIRASAPVLAVALAVAATLQPVLLIAAMVVAGAAQGPQLTALFAVRHR</sequence>
<evidence type="ECO:0000256" key="3">
    <source>
        <dbReference type="ARBA" id="ARBA00022692"/>
    </source>
</evidence>
<evidence type="ECO:0000256" key="5">
    <source>
        <dbReference type="ARBA" id="ARBA00023136"/>
    </source>
</evidence>
<dbReference type="InterPro" id="IPR036259">
    <property type="entry name" value="MFS_trans_sf"/>
</dbReference>
<keyword evidence="2" id="KW-1003">Cell membrane</keyword>
<dbReference type="PANTHER" id="PTHR23513:SF11">
    <property type="entry name" value="STAPHYLOFERRIN A TRANSPORTER"/>
    <property type="match status" value="1"/>
</dbReference>
<accession>A0A939F8T0</accession>
<keyword evidence="5 6" id="KW-0472">Membrane</keyword>
<evidence type="ECO:0000256" key="1">
    <source>
        <dbReference type="ARBA" id="ARBA00004651"/>
    </source>
</evidence>
<feature type="transmembrane region" description="Helical" evidence="6">
    <location>
        <begin position="209"/>
        <end position="234"/>
    </location>
</feature>
<feature type="transmembrane region" description="Helical" evidence="6">
    <location>
        <begin position="151"/>
        <end position="181"/>
    </location>
</feature>
<evidence type="ECO:0000313" key="7">
    <source>
        <dbReference type="EMBL" id="MBO0514162.1"/>
    </source>
</evidence>
<dbReference type="EMBL" id="JAFLRJ010000187">
    <property type="protein sequence ID" value="MBO0514162.1"/>
    <property type="molecule type" value="Genomic_DNA"/>
</dbReference>
<dbReference type="GO" id="GO:0005886">
    <property type="term" value="C:plasma membrane"/>
    <property type="evidence" value="ECO:0007669"/>
    <property type="project" value="UniProtKB-SubCell"/>
</dbReference>
<keyword evidence="8" id="KW-1185">Reference proteome</keyword>
<dbReference type="SUPFAM" id="SSF103473">
    <property type="entry name" value="MFS general substrate transporter"/>
    <property type="match status" value="1"/>
</dbReference>
<comment type="subcellular location">
    <subcellularLocation>
        <location evidence="1">Cell membrane</location>
        <topology evidence="1">Multi-pass membrane protein</topology>
    </subcellularLocation>
</comment>
<evidence type="ECO:0000256" key="4">
    <source>
        <dbReference type="ARBA" id="ARBA00022989"/>
    </source>
</evidence>
<reference evidence="7" key="1">
    <citation type="submission" date="2021-03" db="EMBL/GenBank/DDBJ databases">
        <title>Streptomyces poriferae sp. nov., a novel marine sponge-derived Actinobacteria species with anti-MRSA activity.</title>
        <authorList>
            <person name="Sandoval-Powers M."/>
            <person name="Kralova S."/>
            <person name="Nguyen G.-S."/>
            <person name="Fawwal D."/>
            <person name="Degnes K."/>
            <person name="Klinkenberg G."/>
            <person name="Sletta H."/>
            <person name="Wentzel A."/>
            <person name="Liles M.R."/>
        </authorList>
    </citation>
    <scope>NUCLEOTIDE SEQUENCE</scope>
    <source>
        <strain evidence="7">DSM 41794</strain>
    </source>
</reference>
<feature type="transmembrane region" description="Helical" evidence="6">
    <location>
        <begin position="97"/>
        <end position="118"/>
    </location>
</feature>
<keyword evidence="4 6" id="KW-1133">Transmembrane helix</keyword>
<evidence type="ECO:0000313" key="8">
    <source>
        <dbReference type="Proteomes" id="UP000664167"/>
    </source>
</evidence>
<feature type="non-terminal residue" evidence="7">
    <location>
        <position position="322"/>
    </location>
</feature>
<dbReference type="AlphaFoldDB" id="A0A939F8T0"/>
<evidence type="ECO:0000256" key="6">
    <source>
        <dbReference type="SAM" id="Phobius"/>
    </source>
</evidence>
<name>A0A939F8T0_9ACTN</name>
<feature type="transmembrane region" description="Helical" evidence="6">
    <location>
        <begin position="274"/>
        <end position="293"/>
    </location>
</feature>
<dbReference type="Pfam" id="PF07690">
    <property type="entry name" value="MFS_1"/>
    <property type="match status" value="1"/>
</dbReference>
<keyword evidence="3 6" id="KW-0812">Transmembrane</keyword>
<comment type="caution">
    <text evidence="7">The sequence shown here is derived from an EMBL/GenBank/DDBJ whole genome shotgun (WGS) entry which is preliminary data.</text>
</comment>
<protein>
    <submittedName>
        <fullName evidence="7">MFS transporter</fullName>
    </submittedName>
</protein>
<dbReference type="Gene3D" id="1.20.1250.20">
    <property type="entry name" value="MFS general substrate transporter like domains"/>
    <property type="match status" value="1"/>
</dbReference>
<dbReference type="Proteomes" id="UP000664167">
    <property type="component" value="Unassembled WGS sequence"/>
</dbReference>
<dbReference type="InterPro" id="IPR011701">
    <property type="entry name" value="MFS"/>
</dbReference>
<dbReference type="GO" id="GO:0022857">
    <property type="term" value="F:transmembrane transporter activity"/>
    <property type="evidence" value="ECO:0007669"/>
    <property type="project" value="InterPro"/>
</dbReference>